<name>A0A975ZPU0_9RHOB</name>
<sequence length="200" mass="21882">MSDGLIIAVCGDSGAGKSTTTGLLRDEGFAPYSLSAFLRQEAEAAIDTPTREQVQSHGKNQQERHGNHYYAEVLIAKTDLMAQRRAVIDGLRNLDELDHLRRVARDKGLRLVLLALVLDTESRFQRVQGRARAGDPAELERFRKDDARANGGDGVFQNNAELIAAADVRIENTGDLDTLRGNLRTVLERAGAMGERQGSA</sequence>
<accession>A0A975ZPU0</accession>
<dbReference type="Pfam" id="PF13671">
    <property type="entry name" value="AAA_33"/>
    <property type="match status" value="1"/>
</dbReference>
<keyword evidence="1" id="KW-0808">Transferase</keyword>
<evidence type="ECO:0000313" key="2">
    <source>
        <dbReference type="Proteomes" id="UP000182932"/>
    </source>
</evidence>
<proteinExistence type="predicted"/>
<keyword evidence="1" id="KW-0418">Kinase</keyword>
<dbReference type="PANTHER" id="PTHR41930">
    <property type="entry name" value="UPF0200 PROTEIN MJ1399"/>
    <property type="match status" value="1"/>
</dbReference>
<dbReference type="EMBL" id="FNYY01000015">
    <property type="protein sequence ID" value="SEJ95803.1"/>
    <property type="molecule type" value="Genomic_DNA"/>
</dbReference>
<dbReference type="Proteomes" id="UP000182932">
    <property type="component" value="Unassembled WGS sequence"/>
</dbReference>
<dbReference type="Gene3D" id="3.40.50.300">
    <property type="entry name" value="P-loop containing nucleotide triphosphate hydrolases"/>
    <property type="match status" value="1"/>
</dbReference>
<protein>
    <submittedName>
        <fullName evidence="1">Dephospho-CoA kinase</fullName>
    </submittedName>
</protein>
<dbReference type="PANTHER" id="PTHR41930:SF1">
    <property type="entry name" value="DEPHOSPHO-COA KINASE"/>
    <property type="match status" value="1"/>
</dbReference>
<dbReference type="AlphaFoldDB" id="A0A975ZPU0"/>
<reference evidence="1 2" key="1">
    <citation type="submission" date="2016-10" db="EMBL/GenBank/DDBJ databases">
        <authorList>
            <person name="Varghese N."/>
            <person name="Submissions S."/>
        </authorList>
    </citation>
    <scope>NUCLEOTIDE SEQUENCE [LARGE SCALE GENOMIC DNA]</scope>
    <source>
        <strain evidence="1 2">FF3</strain>
    </source>
</reference>
<dbReference type="GeneID" id="80819847"/>
<comment type="caution">
    <text evidence="1">The sequence shown here is derived from an EMBL/GenBank/DDBJ whole genome shotgun (WGS) entry which is preliminary data.</text>
</comment>
<evidence type="ECO:0000313" key="1">
    <source>
        <dbReference type="EMBL" id="SEJ95803.1"/>
    </source>
</evidence>
<dbReference type="RefSeq" id="WP_074837792.1">
    <property type="nucleotide sequence ID" value="NZ_CATLQZ010000018.1"/>
</dbReference>
<organism evidence="1 2">
    <name type="scientific">Marinovum algicola</name>
    <dbReference type="NCBI Taxonomy" id="42444"/>
    <lineage>
        <taxon>Bacteria</taxon>
        <taxon>Pseudomonadati</taxon>
        <taxon>Pseudomonadota</taxon>
        <taxon>Alphaproteobacteria</taxon>
        <taxon>Rhodobacterales</taxon>
        <taxon>Roseobacteraceae</taxon>
        <taxon>Marinovum</taxon>
    </lineage>
</organism>
<dbReference type="SUPFAM" id="SSF52540">
    <property type="entry name" value="P-loop containing nucleoside triphosphate hydrolases"/>
    <property type="match status" value="1"/>
</dbReference>
<gene>
    <name evidence="1" type="ORF">SAMN04487940_11548</name>
</gene>
<keyword evidence="2" id="KW-1185">Reference proteome</keyword>
<dbReference type="InterPro" id="IPR027417">
    <property type="entry name" value="P-loop_NTPase"/>
</dbReference>
<dbReference type="GO" id="GO:0016301">
    <property type="term" value="F:kinase activity"/>
    <property type="evidence" value="ECO:0007669"/>
    <property type="project" value="UniProtKB-KW"/>
</dbReference>